<feature type="compositionally biased region" description="Basic residues" evidence="1">
    <location>
        <begin position="763"/>
        <end position="772"/>
    </location>
</feature>
<dbReference type="EMBL" id="JADNRY010000001">
    <property type="protein sequence ID" value="KAF9078837.1"/>
    <property type="molecule type" value="Genomic_DNA"/>
</dbReference>
<dbReference type="PANTHER" id="PTHR38248:SF2">
    <property type="entry name" value="FUNK1 11"/>
    <property type="match status" value="1"/>
</dbReference>
<evidence type="ECO:0000259" key="2">
    <source>
        <dbReference type="PROSITE" id="PS50011"/>
    </source>
</evidence>
<feature type="region of interest" description="Disordered" evidence="1">
    <location>
        <begin position="1"/>
        <end position="47"/>
    </location>
</feature>
<gene>
    <name evidence="3" type="ORF">BDP27DRAFT_1441205</name>
</gene>
<evidence type="ECO:0000313" key="3">
    <source>
        <dbReference type="EMBL" id="KAF9078837.1"/>
    </source>
</evidence>
<feature type="compositionally biased region" description="Polar residues" evidence="1">
    <location>
        <begin position="34"/>
        <end position="45"/>
    </location>
</feature>
<dbReference type="PANTHER" id="PTHR38248">
    <property type="entry name" value="FUNK1 6"/>
    <property type="match status" value="1"/>
</dbReference>
<accession>A0A9P5QCG8</accession>
<dbReference type="OrthoDB" id="3271139at2759"/>
<reference evidence="3" key="1">
    <citation type="submission" date="2020-11" db="EMBL/GenBank/DDBJ databases">
        <authorList>
            <consortium name="DOE Joint Genome Institute"/>
            <person name="Ahrendt S."/>
            <person name="Riley R."/>
            <person name="Andreopoulos W."/>
            <person name="Labutti K."/>
            <person name="Pangilinan J."/>
            <person name="Ruiz-Duenas F.J."/>
            <person name="Barrasa J.M."/>
            <person name="Sanchez-Garcia M."/>
            <person name="Camarero S."/>
            <person name="Miyauchi S."/>
            <person name="Serrano A."/>
            <person name="Linde D."/>
            <person name="Babiker R."/>
            <person name="Drula E."/>
            <person name="Ayuso-Fernandez I."/>
            <person name="Pacheco R."/>
            <person name="Padilla G."/>
            <person name="Ferreira P."/>
            <person name="Barriuso J."/>
            <person name="Kellner H."/>
            <person name="Castanera R."/>
            <person name="Alfaro M."/>
            <person name="Ramirez L."/>
            <person name="Pisabarro A.G."/>
            <person name="Kuo A."/>
            <person name="Tritt A."/>
            <person name="Lipzen A."/>
            <person name="He G."/>
            <person name="Yan M."/>
            <person name="Ng V."/>
            <person name="Cullen D."/>
            <person name="Martin F."/>
            <person name="Rosso M.-N."/>
            <person name="Henrissat B."/>
            <person name="Hibbett D."/>
            <person name="Martinez A.T."/>
            <person name="Grigoriev I.V."/>
        </authorList>
    </citation>
    <scope>NUCLEOTIDE SEQUENCE</scope>
    <source>
        <strain evidence="3">AH 40177</strain>
    </source>
</reference>
<organism evidence="3 4">
    <name type="scientific">Rhodocollybia butyracea</name>
    <dbReference type="NCBI Taxonomy" id="206335"/>
    <lineage>
        <taxon>Eukaryota</taxon>
        <taxon>Fungi</taxon>
        <taxon>Dikarya</taxon>
        <taxon>Basidiomycota</taxon>
        <taxon>Agaricomycotina</taxon>
        <taxon>Agaricomycetes</taxon>
        <taxon>Agaricomycetidae</taxon>
        <taxon>Agaricales</taxon>
        <taxon>Marasmiineae</taxon>
        <taxon>Omphalotaceae</taxon>
        <taxon>Rhodocollybia</taxon>
    </lineage>
</organism>
<keyword evidence="4" id="KW-1185">Reference proteome</keyword>
<dbReference type="Proteomes" id="UP000772434">
    <property type="component" value="Unassembled WGS sequence"/>
</dbReference>
<protein>
    <recommendedName>
        <fullName evidence="2">Protein kinase domain-containing protein</fullName>
    </recommendedName>
</protein>
<dbReference type="Gene3D" id="1.10.510.10">
    <property type="entry name" value="Transferase(Phosphotransferase) domain 1"/>
    <property type="match status" value="1"/>
</dbReference>
<name>A0A9P5QCG8_9AGAR</name>
<sequence>MPLTHVTASGGDLATEPPRPKTNPPNTPARGKETSSSAFRSSSNVKAKRDSVIKTLPTMIPEVSVEDFCTHILPPLPEALKRRKLGQVLTTLKHDQKWKDRGWSAFPQEPAARSEHETVVFRPMADIFRDVVNAGIKHGGSALEQTFNIAMQPYAAQDSDLGPGSRPDIIFERLSLKSTHAGNTKGKGKARQSAMPEERDAANSYLVYHHTVPLQAKKVNTPGNADDDTVKLVYDMSTILRLDPCRRFTFGITVENCDMRIWLLSRAALVKSKPFNFMKEPEVLIHLLLSFAFASPSKMGWDPTINFSHVDEGRRQYTIGVEGKVYTTISIILDSSADSPFGRGTRIWKVKDHEGKIRVLKDLWLEFDRVPEHEILQRIIDDIKNLDDPEAHDMAEIVRERTLTPLAFCKVAVDDAVDDTKTVMMGGFDLAGQTVVDLVTAPTPASASRQSVGPSLPSDRDHASFLPTSTRSHLPPQYATTIYNERNLGNIMNGLTDVVLALQCIHQAGWVHRDISGGNLYWCPEQDTGLLGDFEYSRKVTDETTHHQVRTGTPFFMASEALCHGYLFFQQQDPHKMTYSRRTRVLRRQDLQGAAIAVPTEAEGPVFAYNPLHDLESVWWILTWVLFFNEDVAHAALDRQNRQTRMDQLFNGDMQNLNRLAFFKDAHLQAVAESMSPTFAPAFTILKSLSAHLKHAYQLAESNHPNVEPLALKDIHHRCAEVLQSEVLLADLSNITLIPVKALPQDTARGKKRSSTSLESQPKTKKSKTKSNLRHETKRS</sequence>
<feature type="domain" description="Protein kinase" evidence="2">
    <location>
        <begin position="311"/>
        <end position="679"/>
    </location>
</feature>
<dbReference type="InterPro" id="IPR011009">
    <property type="entry name" value="Kinase-like_dom_sf"/>
</dbReference>
<feature type="region of interest" description="Disordered" evidence="1">
    <location>
        <begin position="445"/>
        <end position="472"/>
    </location>
</feature>
<dbReference type="GO" id="GO:0004672">
    <property type="term" value="F:protein kinase activity"/>
    <property type="evidence" value="ECO:0007669"/>
    <property type="project" value="InterPro"/>
</dbReference>
<evidence type="ECO:0000313" key="4">
    <source>
        <dbReference type="Proteomes" id="UP000772434"/>
    </source>
</evidence>
<dbReference type="InterPro" id="IPR040976">
    <property type="entry name" value="Pkinase_fungal"/>
</dbReference>
<proteinExistence type="predicted"/>
<comment type="caution">
    <text evidence="3">The sequence shown here is derived from an EMBL/GenBank/DDBJ whole genome shotgun (WGS) entry which is preliminary data.</text>
</comment>
<dbReference type="PROSITE" id="PS50011">
    <property type="entry name" value="PROTEIN_KINASE_DOM"/>
    <property type="match status" value="1"/>
</dbReference>
<evidence type="ECO:0000256" key="1">
    <source>
        <dbReference type="SAM" id="MobiDB-lite"/>
    </source>
</evidence>
<dbReference type="Pfam" id="PF17667">
    <property type="entry name" value="Pkinase_fungal"/>
    <property type="match status" value="1"/>
</dbReference>
<feature type="region of interest" description="Disordered" evidence="1">
    <location>
        <begin position="744"/>
        <end position="780"/>
    </location>
</feature>
<dbReference type="InterPro" id="IPR000719">
    <property type="entry name" value="Prot_kinase_dom"/>
</dbReference>
<dbReference type="GO" id="GO:0005524">
    <property type="term" value="F:ATP binding"/>
    <property type="evidence" value="ECO:0007669"/>
    <property type="project" value="InterPro"/>
</dbReference>
<dbReference type="AlphaFoldDB" id="A0A9P5QCG8"/>
<dbReference type="SUPFAM" id="SSF56112">
    <property type="entry name" value="Protein kinase-like (PK-like)"/>
    <property type="match status" value="1"/>
</dbReference>